<dbReference type="AlphaFoldDB" id="A0A1W2G7G2"/>
<gene>
    <name evidence="7" type="ORF">SAMN04488029_0707</name>
</gene>
<feature type="transmembrane region" description="Helical" evidence="4">
    <location>
        <begin position="200"/>
        <end position="222"/>
    </location>
</feature>
<feature type="domain" description="HAMP" evidence="6">
    <location>
        <begin position="355"/>
        <end position="407"/>
    </location>
</feature>
<dbReference type="PROSITE" id="PS50885">
    <property type="entry name" value="HAMP"/>
    <property type="match status" value="2"/>
</dbReference>
<keyword evidence="4" id="KW-1133">Transmembrane helix</keyword>
<evidence type="ECO:0000313" key="8">
    <source>
        <dbReference type="Proteomes" id="UP000192472"/>
    </source>
</evidence>
<sequence>MELRHLITFNFTIGRKIRISFYVLIGVIILNGLYTYSTLNNSIDLLNKVSKDVYPTLNTYGDFRNLIKDSKAYSTNWVYVSRYEKDKEKLRIIHNETYPIIKKRLQAIITTTHPEEAEVIGSILETFEGILSDQKTVMESLNTALAYEDAMTLFVCEDLVEGNIIPICDELIEKLDATMALKSAETSTISATMEESFSSLSVAIFILGLMGAVFGLVISGWLSRNITKPVKALQVKIGQIRRGVIPESITAMNNDEIGEMSHGINSLILGFKSSSEFASEIGQGNLEAHFEALSEDDVLGHALLSMRTNLKKVINETNEVVKAAGEDGRLDTRISTEAKAGAWLELSETINHLLHSIATPILEVNKIVTALADGDLTHKYLLDSKGDIYTLVSNLNKATSNLNDLLLKISDSAVVVEEASTEMLNASEEMSSNTGEIASAISQMSAGAQNQVVKVDEASNLVEGIRNSSNEMGSKASNINEAAKSGVESSKKGKEMVDNVATSMEEISVYSVKTNDSIKVLTQRSEEITRVLGVITEIASQTNLLALNAAIEAAQAGDAGRGFAVVAEEIRKLAEDSRSSAREIETLVADVQKDTEQAAQVMETMNQSVKVGGQASTEASEVFKEIADSTSRTLSYSEEIVNATQFQQTDIGKVVSITESVVVIAEQTAAGTEEVASSATELSSGMENYNQKSEQLTHVATALKDSVSKFKLAK</sequence>
<comment type="similarity">
    <text evidence="2">Belongs to the methyl-accepting chemotaxis (MCP) protein family.</text>
</comment>
<dbReference type="Pfam" id="PF00015">
    <property type="entry name" value="MCPsignal"/>
    <property type="match status" value="1"/>
</dbReference>
<feature type="domain" description="Methyl-accepting transducer" evidence="5">
    <location>
        <begin position="426"/>
        <end position="683"/>
    </location>
</feature>
<evidence type="ECO:0000259" key="5">
    <source>
        <dbReference type="PROSITE" id="PS50111"/>
    </source>
</evidence>
<keyword evidence="1 3" id="KW-0807">Transducer</keyword>
<dbReference type="SMART" id="SM00304">
    <property type="entry name" value="HAMP"/>
    <property type="match status" value="2"/>
</dbReference>
<organism evidence="7 8">
    <name type="scientific">Reichenbachiella faecimaris</name>
    <dbReference type="NCBI Taxonomy" id="692418"/>
    <lineage>
        <taxon>Bacteria</taxon>
        <taxon>Pseudomonadati</taxon>
        <taxon>Bacteroidota</taxon>
        <taxon>Cytophagia</taxon>
        <taxon>Cytophagales</taxon>
        <taxon>Reichenbachiellaceae</taxon>
        <taxon>Reichenbachiella</taxon>
    </lineage>
</organism>
<keyword evidence="4" id="KW-0472">Membrane</keyword>
<dbReference type="GO" id="GO:0007165">
    <property type="term" value="P:signal transduction"/>
    <property type="evidence" value="ECO:0007669"/>
    <property type="project" value="UniProtKB-KW"/>
</dbReference>
<evidence type="ECO:0000256" key="1">
    <source>
        <dbReference type="ARBA" id="ARBA00023224"/>
    </source>
</evidence>
<evidence type="ECO:0000256" key="3">
    <source>
        <dbReference type="PROSITE-ProRule" id="PRU00284"/>
    </source>
</evidence>
<dbReference type="Gene3D" id="1.10.287.950">
    <property type="entry name" value="Methyl-accepting chemotaxis protein"/>
    <property type="match status" value="1"/>
</dbReference>
<dbReference type="PANTHER" id="PTHR32089:SF112">
    <property type="entry name" value="LYSOZYME-LIKE PROTEIN-RELATED"/>
    <property type="match status" value="1"/>
</dbReference>
<evidence type="ECO:0000256" key="4">
    <source>
        <dbReference type="SAM" id="Phobius"/>
    </source>
</evidence>
<dbReference type="CDD" id="cd11386">
    <property type="entry name" value="MCP_signal"/>
    <property type="match status" value="1"/>
</dbReference>
<accession>A0A1W2G7G2</accession>
<keyword evidence="8" id="KW-1185">Reference proteome</keyword>
<dbReference type="EMBL" id="FWYF01000001">
    <property type="protein sequence ID" value="SMD32362.1"/>
    <property type="molecule type" value="Genomic_DNA"/>
</dbReference>
<dbReference type="InterPro" id="IPR003660">
    <property type="entry name" value="HAMP_dom"/>
</dbReference>
<name>A0A1W2G7G2_REIFA</name>
<dbReference type="SUPFAM" id="SSF58104">
    <property type="entry name" value="Methyl-accepting chemotaxis protein (MCP) signaling domain"/>
    <property type="match status" value="1"/>
</dbReference>
<dbReference type="PROSITE" id="PS50111">
    <property type="entry name" value="CHEMOTAXIS_TRANSDUC_2"/>
    <property type="match status" value="1"/>
</dbReference>
<dbReference type="InterPro" id="IPR004089">
    <property type="entry name" value="MCPsignal_dom"/>
</dbReference>
<reference evidence="7 8" key="1">
    <citation type="submission" date="2017-04" db="EMBL/GenBank/DDBJ databases">
        <authorList>
            <person name="Afonso C.L."/>
            <person name="Miller P.J."/>
            <person name="Scott M.A."/>
            <person name="Spackman E."/>
            <person name="Goraichik I."/>
            <person name="Dimitrov K.M."/>
            <person name="Suarez D.L."/>
            <person name="Swayne D.E."/>
        </authorList>
    </citation>
    <scope>NUCLEOTIDE SEQUENCE [LARGE SCALE GENOMIC DNA]</scope>
    <source>
        <strain evidence="7 8">DSM 26133</strain>
    </source>
</reference>
<dbReference type="Gene3D" id="6.10.340.10">
    <property type="match status" value="1"/>
</dbReference>
<evidence type="ECO:0000259" key="6">
    <source>
        <dbReference type="PROSITE" id="PS50885"/>
    </source>
</evidence>
<dbReference type="SMART" id="SM00283">
    <property type="entry name" value="MA"/>
    <property type="match status" value="1"/>
</dbReference>
<keyword evidence="4" id="KW-0812">Transmembrane</keyword>
<feature type="transmembrane region" description="Helical" evidence="4">
    <location>
        <begin position="21"/>
        <end position="39"/>
    </location>
</feature>
<proteinExistence type="inferred from homology"/>
<dbReference type="Pfam" id="PF00672">
    <property type="entry name" value="HAMP"/>
    <property type="match status" value="1"/>
</dbReference>
<feature type="domain" description="HAMP" evidence="6">
    <location>
        <begin position="224"/>
        <end position="276"/>
    </location>
</feature>
<dbReference type="Proteomes" id="UP000192472">
    <property type="component" value="Unassembled WGS sequence"/>
</dbReference>
<dbReference type="Gene3D" id="1.20.120.1530">
    <property type="match status" value="1"/>
</dbReference>
<dbReference type="Pfam" id="PF18947">
    <property type="entry name" value="HAMP_2"/>
    <property type="match status" value="1"/>
</dbReference>
<dbReference type="GO" id="GO:0016020">
    <property type="term" value="C:membrane"/>
    <property type="evidence" value="ECO:0007669"/>
    <property type="project" value="InterPro"/>
</dbReference>
<protein>
    <submittedName>
        <fullName evidence="7">Methyl-accepting chemotaxis protein</fullName>
    </submittedName>
</protein>
<evidence type="ECO:0000313" key="7">
    <source>
        <dbReference type="EMBL" id="SMD32362.1"/>
    </source>
</evidence>
<evidence type="ECO:0000256" key="2">
    <source>
        <dbReference type="ARBA" id="ARBA00029447"/>
    </source>
</evidence>
<dbReference type="STRING" id="692418.SAMN04488029_0707"/>
<dbReference type="PANTHER" id="PTHR32089">
    <property type="entry name" value="METHYL-ACCEPTING CHEMOTAXIS PROTEIN MCPB"/>
    <property type="match status" value="1"/>
</dbReference>